<comment type="caution">
    <text evidence="1">The sequence shown here is derived from an EMBL/GenBank/DDBJ whole genome shotgun (WGS) entry which is preliminary data.</text>
</comment>
<dbReference type="AlphaFoldDB" id="A0A5I0D5W0"/>
<accession>A0A5I0D5W0</accession>
<dbReference type="Pfam" id="PF05973">
    <property type="entry name" value="Gp49"/>
    <property type="match status" value="1"/>
</dbReference>
<proteinExistence type="predicted"/>
<gene>
    <name evidence="1" type="ORF">DNM41_24090</name>
</gene>
<name>A0A5I0D5W0_SALET</name>
<protein>
    <submittedName>
        <fullName evidence="1">Uncharacterized protein</fullName>
    </submittedName>
</protein>
<evidence type="ECO:0000313" key="1">
    <source>
        <dbReference type="EMBL" id="EBV0637950.1"/>
    </source>
</evidence>
<sequence length="295" mass="33881">MEHLICINTNSFPASSTDDAKEMFTDAIEGVLELNEGQDRFTFYLDTPDNNSLAEFELADGYTFEEYTKDIESSNMDLYAFLLEVEDKSPAIENVSDDVFESISTFSFYVKGSAVDRFCDVFSFAWFMSATLLSLNSDEKWSSESINVCRTENGEYLLEDLFLNNISTFEHGRMLYDKYHTINLDKICGQHYIDKDFRAWFEGLDNDNARRVADKLELACKREFQGGEPLFKNLHNASGIREIRMNAYPGGALRILFKHYKDNLQAILIGFIKKNNSEGYDTAIELAEERFGQMT</sequence>
<dbReference type="EMBL" id="AAHEBA010000044">
    <property type="protein sequence ID" value="EBV0637950.1"/>
    <property type="molecule type" value="Genomic_DNA"/>
</dbReference>
<reference evidence="1" key="1">
    <citation type="submission" date="2018-06" db="EMBL/GenBank/DDBJ databases">
        <authorList>
            <person name="Ashton P.M."/>
            <person name="Dallman T."/>
            <person name="Nair S."/>
            <person name="De Pinna E."/>
            <person name="Peters T."/>
            <person name="Grant K."/>
        </authorList>
    </citation>
    <scope>NUCLEOTIDE SEQUENCE</scope>
    <source>
        <strain evidence="1">458084</strain>
    </source>
</reference>
<dbReference type="InterPro" id="IPR009241">
    <property type="entry name" value="HigB-like"/>
</dbReference>
<organism evidence="1">
    <name type="scientific">Salmonella enterica subsp. enterica serovar Ouagadougou</name>
    <dbReference type="NCBI Taxonomy" id="2564899"/>
    <lineage>
        <taxon>Bacteria</taxon>
        <taxon>Pseudomonadati</taxon>
        <taxon>Pseudomonadota</taxon>
        <taxon>Gammaproteobacteria</taxon>
        <taxon>Enterobacterales</taxon>
        <taxon>Enterobacteriaceae</taxon>
        <taxon>Salmonella</taxon>
    </lineage>
</organism>